<keyword evidence="3" id="KW-1185">Reference proteome</keyword>
<comment type="caution">
    <text evidence="2">The sequence shown here is derived from an EMBL/GenBank/DDBJ whole genome shotgun (WGS) entry which is preliminary data.</text>
</comment>
<dbReference type="SUPFAM" id="SSF53955">
    <property type="entry name" value="Lysozyme-like"/>
    <property type="match status" value="1"/>
</dbReference>
<dbReference type="AlphaFoldDB" id="A0A364NKP7"/>
<dbReference type="Gene3D" id="1.10.530.10">
    <property type="match status" value="1"/>
</dbReference>
<name>A0A364NKP7_9GAMM</name>
<dbReference type="OrthoDB" id="9789144at2"/>
<dbReference type="InterPro" id="IPR023346">
    <property type="entry name" value="Lysozyme-like_dom_sf"/>
</dbReference>
<feature type="domain" description="Transglycosylase SLT" evidence="1">
    <location>
        <begin position="11"/>
        <end position="195"/>
    </location>
</feature>
<organism evidence="2 3">
    <name type="scientific">Nitrincola tibetensis</name>
    <dbReference type="NCBI Taxonomy" id="2219697"/>
    <lineage>
        <taxon>Bacteria</taxon>
        <taxon>Pseudomonadati</taxon>
        <taxon>Pseudomonadota</taxon>
        <taxon>Gammaproteobacteria</taxon>
        <taxon>Oceanospirillales</taxon>
        <taxon>Oceanospirillaceae</taxon>
        <taxon>Nitrincola</taxon>
    </lineage>
</organism>
<evidence type="ECO:0000259" key="1">
    <source>
        <dbReference type="Pfam" id="PF19489"/>
    </source>
</evidence>
<sequence>MKLNSCLPTCVVVGLFTVLSGCATSPPPSRAQNNICDIIQHEPAWYFAAKASEDKWGTSVAIQKAFVQRESSFVHNARPPRPYLLGFIPMPRKSSAYGYAQAQDAAWSDYKQATGKRMAQRTSMADALDFIGWYNHMSRQRNGVPLNDSYNLYLNYHEGHTGFRNRTYEQKAWLMSVARQVESQSRRYEQQLPSCKIPSRLCVWPFC</sequence>
<gene>
    <name evidence="2" type="ORF">DN062_11975</name>
</gene>
<proteinExistence type="predicted"/>
<dbReference type="RefSeq" id="WP_112159557.1">
    <property type="nucleotide sequence ID" value="NZ_QKRX01000008.1"/>
</dbReference>
<evidence type="ECO:0000313" key="3">
    <source>
        <dbReference type="Proteomes" id="UP000250744"/>
    </source>
</evidence>
<dbReference type="EMBL" id="QKRX01000008">
    <property type="protein sequence ID" value="RAU17708.1"/>
    <property type="molecule type" value="Genomic_DNA"/>
</dbReference>
<evidence type="ECO:0000313" key="2">
    <source>
        <dbReference type="EMBL" id="RAU17708.1"/>
    </source>
</evidence>
<dbReference type="InterPro" id="IPR045795">
    <property type="entry name" value="SLT_4"/>
</dbReference>
<dbReference type="Proteomes" id="UP000250744">
    <property type="component" value="Unassembled WGS sequence"/>
</dbReference>
<protein>
    <recommendedName>
        <fullName evidence="1">Transglycosylase SLT domain-containing protein</fullName>
    </recommendedName>
</protein>
<dbReference type="PROSITE" id="PS51257">
    <property type="entry name" value="PROKAR_LIPOPROTEIN"/>
    <property type="match status" value="1"/>
</dbReference>
<accession>A0A364NKP7</accession>
<dbReference type="Pfam" id="PF19489">
    <property type="entry name" value="SLT_4"/>
    <property type="match status" value="1"/>
</dbReference>
<reference evidence="2 3" key="1">
    <citation type="submission" date="2018-06" db="EMBL/GenBank/DDBJ databases">
        <title>Nitrincola tibetense sp. nov., isolated from Lake XuguoCo on Tibetan Plateau.</title>
        <authorList>
            <person name="Xing P."/>
        </authorList>
    </citation>
    <scope>NUCLEOTIDE SEQUENCE [LARGE SCALE GENOMIC DNA]</scope>
    <source>
        <strain evidence="3">xg18</strain>
    </source>
</reference>